<evidence type="ECO:0000256" key="3">
    <source>
        <dbReference type="ARBA" id="ARBA00022664"/>
    </source>
</evidence>
<dbReference type="EMBL" id="MCOG01000111">
    <property type="protein sequence ID" value="ORY45413.1"/>
    <property type="molecule type" value="Genomic_DNA"/>
</dbReference>
<keyword evidence="8" id="KW-0175">Coiled coil</keyword>
<feature type="compositionally biased region" description="Basic and acidic residues" evidence="9">
    <location>
        <begin position="220"/>
        <end position="256"/>
    </location>
</feature>
<keyword evidence="12" id="KW-1185">Reference proteome</keyword>
<dbReference type="PANTHER" id="PTHR12707:SF0">
    <property type="entry name" value="PININ"/>
    <property type="match status" value="1"/>
</dbReference>
<keyword evidence="6" id="KW-0508">mRNA splicing</keyword>
<accession>A0A1Y2CED7</accession>
<evidence type="ECO:0000256" key="7">
    <source>
        <dbReference type="ARBA" id="ARBA00023242"/>
    </source>
</evidence>
<feature type="compositionally biased region" description="Basic and acidic residues" evidence="9">
    <location>
        <begin position="19"/>
        <end position="33"/>
    </location>
</feature>
<dbReference type="STRING" id="1754190.A0A1Y2CED7"/>
<feature type="coiled-coil region" evidence="8">
    <location>
        <begin position="82"/>
        <end position="133"/>
    </location>
</feature>
<protein>
    <recommendedName>
        <fullName evidence="10">Pinin/SDK/MemA protein domain-containing protein</fullName>
    </recommendedName>
</protein>
<dbReference type="Pfam" id="PF04696">
    <property type="entry name" value="Pinin_SDK_memA"/>
    <property type="match status" value="1"/>
</dbReference>
<evidence type="ECO:0000256" key="8">
    <source>
        <dbReference type="SAM" id="Coils"/>
    </source>
</evidence>
<dbReference type="InterPro" id="IPR039853">
    <property type="entry name" value="Pinin"/>
</dbReference>
<keyword evidence="7" id="KW-0539">Nucleus</keyword>
<feature type="compositionally biased region" description="Acidic residues" evidence="9">
    <location>
        <begin position="263"/>
        <end position="273"/>
    </location>
</feature>
<dbReference type="InterPro" id="IPR006786">
    <property type="entry name" value="Pinin_SDK_MemA"/>
</dbReference>
<evidence type="ECO:0000256" key="9">
    <source>
        <dbReference type="SAM" id="MobiDB-lite"/>
    </source>
</evidence>
<feature type="compositionally biased region" description="Basic and acidic residues" evidence="9">
    <location>
        <begin position="41"/>
        <end position="50"/>
    </location>
</feature>
<gene>
    <name evidence="11" type="ORF">LY90DRAFT_703577</name>
</gene>
<organism evidence="11 12">
    <name type="scientific">Neocallimastix californiae</name>
    <dbReference type="NCBI Taxonomy" id="1754190"/>
    <lineage>
        <taxon>Eukaryota</taxon>
        <taxon>Fungi</taxon>
        <taxon>Fungi incertae sedis</taxon>
        <taxon>Chytridiomycota</taxon>
        <taxon>Chytridiomycota incertae sedis</taxon>
        <taxon>Neocallimastigomycetes</taxon>
        <taxon>Neocallimastigales</taxon>
        <taxon>Neocallimastigaceae</taxon>
        <taxon>Neocallimastix</taxon>
    </lineage>
</organism>
<dbReference type="OrthoDB" id="330772at2759"/>
<dbReference type="GO" id="GO:0006397">
    <property type="term" value="P:mRNA processing"/>
    <property type="evidence" value="ECO:0007669"/>
    <property type="project" value="UniProtKB-KW"/>
</dbReference>
<name>A0A1Y2CED7_9FUNG</name>
<dbReference type="PANTHER" id="PTHR12707">
    <property type="entry name" value="PINN"/>
    <property type="match status" value="1"/>
</dbReference>
<keyword evidence="4" id="KW-0805">Transcription regulation</keyword>
<reference evidence="11 12" key="1">
    <citation type="submission" date="2016-08" db="EMBL/GenBank/DDBJ databases">
        <title>A Parts List for Fungal Cellulosomes Revealed by Comparative Genomics.</title>
        <authorList>
            <consortium name="DOE Joint Genome Institute"/>
            <person name="Haitjema C.H."/>
            <person name="Gilmore S.P."/>
            <person name="Henske J.K."/>
            <person name="Solomon K.V."/>
            <person name="De Groot R."/>
            <person name="Kuo A."/>
            <person name="Mondo S.J."/>
            <person name="Salamov A.A."/>
            <person name="Labutti K."/>
            <person name="Zhao Z."/>
            <person name="Chiniquy J."/>
            <person name="Barry K."/>
            <person name="Brewer H.M."/>
            <person name="Purvine S.O."/>
            <person name="Wright A.T."/>
            <person name="Boxma B."/>
            <person name="Van Alen T."/>
            <person name="Hackstein J.H."/>
            <person name="Baker S.E."/>
            <person name="Grigoriev I.V."/>
            <person name="O'Malley M.A."/>
        </authorList>
    </citation>
    <scope>NUCLEOTIDE SEQUENCE [LARGE SCALE GENOMIC DNA]</scope>
    <source>
        <strain evidence="11 12">G1</strain>
    </source>
</reference>
<sequence length="286" mass="33445">MTRESEDVKVSEDSISPIHTERKRSINSDDHSPKSATSKRPRLDLDNKEFKARGKRMLGMIFNTLDKFKKDTTEQSEADKRRKEIENKLQERLKKEKKELEEEIKQDDEIRKKKRIEEEKQRLSDLKNYWNQQNILKSNFIKTKSTPHIYFLPAKLNDVTKKLLEEQKRETLKSINTDPIEIISPITPTPISATSDHQMKDFNIPKNDEKEMSVSPTKESSSENSEKKEEIQKNDNKKDNNDNEESTDKTNEDSKTTDNSGGDNDDDDDDDDQESKIDDTMDDIQY</sequence>
<feature type="region of interest" description="Disordered" evidence="9">
    <location>
        <begin position="171"/>
        <end position="286"/>
    </location>
</feature>
<feature type="compositionally biased region" description="Basic and acidic residues" evidence="9">
    <location>
        <begin position="1"/>
        <end position="12"/>
    </location>
</feature>
<evidence type="ECO:0000259" key="10">
    <source>
        <dbReference type="Pfam" id="PF04696"/>
    </source>
</evidence>
<feature type="compositionally biased region" description="Low complexity" evidence="9">
    <location>
        <begin position="177"/>
        <end position="195"/>
    </location>
</feature>
<comment type="caution">
    <text evidence="11">The sequence shown here is derived from an EMBL/GenBank/DDBJ whole genome shotgun (WGS) entry which is preliminary data.</text>
</comment>
<evidence type="ECO:0000256" key="4">
    <source>
        <dbReference type="ARBA" id="ARBA00023015"/>
    </source>
</evidence>
<keyword evidence="5" id="KW-0804">Transcription</keyword>
<keyword evidence="3" id="KW-0507">mRNA processing</keyword>
<feature type="domain" description="Pinin/SDK/MemA protein" evidence="10">
    <location>
        <begin position="49"/>
        <end position="168"/>
    </location>
</feature>
<feature type="region of interest" description="Disordered" evidence="9">
    <location>
        <begin position="1"/>
        <end position="50"/>
    </location>
</feature>
<proteinExistence type="inferred from homology"/>
<evidence type="ECO:0000313" key="12">
    <source>
        <dbReference type="Proteomes" id="UP000193920"/>
    </source>
</evidence>
<dbReference type="GO" id="GO:0071013">
    <property type="term" value="C:catalytic step 2 spliceosome"/>
    <property type="evidence" value="ECO:0007669"/>
    <property type="project" value="TreeGrafter"/>
</dbReference>
<dbReference type="Proteomes" id="UP000193920">
    <property type="component" value="Unassembled WGS sequence"/>
</dbReference>
<evidence type="ECO:0000256" key="5">
    <source>
        <dbReference type="ARBA" id="ARBA00023163"/>
    </source>
</evidence>
<comment type="similarity">
    <text evidence="2">Belongs to the pinin family.</text>
</comment>
<evidence type="ECO:0000256" key="6">
    <source>
        <dbReference type="ARBA" id="ARBA00023187"/>
    </source>
</evidence>
<evidence type="ECO:0000256" key="2">
    <source>
        <dbReference type="ARBA" id="ARBA00010386"/>
    </source>
</evidence>
<comment type="subcellular location">
    <subcellularLocation>
        <location evidence="1">Nucleus</location>
    </subcellularLocation>
</comment>
<dbReference type="GO" id="GO:0008380">
    <property type="term" value="P:RNA splicing"/>
    <property type="evidence" value="ECO:0007669"/>
    <property type="project" value="UniProtKB-KW"/>
</dbReference>
<evidence type="ECO:0000256" key="1">
    <source>
        <dbReference type="ARBA" id="ARBA00004123"/>
    </source>
</evidence>
<evidence type="ECO:0000313" key="11">
    <source>
        <dbReference type="EMBL" id="ORY45413.1"/>
    </source>
</evidence>
<dbReference type="AlphaFoldDB" id="A0A1Y2CED7"/>